<evidence type="ECO:0000313" key="2">
    <source>
        <dbReference type="Proteomes" id="UP000240978"/>
    </source>
</evidence>
<gene>
    <name evidence="1" type="ORF">CLV42_101115</name>
</gene>
<accession>A0A2P8GN22</accession>
<organism evidence="1 2">
    <name type="scientific">Chitinophaga ginsengisoli</name>
    <dbReference type="NCBI Taxonomy" id="363837"/>
    <lineage>
        <taxon>Bacteria</taxon>
        <taxon>Pseudomonadati</taxon>
        <taxon>Bacteroidota</taxon>
        <taxon>Chitinophagia</taxon>
        <taxon>Chitinophagales</taxon>
        <taxon>Chitinophagaceae</taxon>
        <taxon>Chitinophaga</taxon>
    </lineage>
</organism>
<dbReference type="AlphaFoldDB" id="A0A2P8GN22"/>
<reference evidence="1 2" key="1">
    <citation type="submission" date="2018-03" db="EMBL/GenBank/DDBJ databases">
        <title>Genomic Encyclopedia of Archaeal and Bacterial Type Strains, Phase II (KMG-II): from individual species to whole genera.</title>
        <authorList>
            <person name="Goeker M."/>
        </authorList>
    </citation>
    <scope>NUCLEOTIDE SEQUENCE [LARGE SCALE GENOMIC DNA]</scope>
    <source>
        <strain evidence="1 2">DSM 18107</strain>
    </source>
</reference>
<keyword evidence="2" id="KW-1185">Reference proteome</keyword>
<dbReference type="EMBL" id="PYGK01000001">
    <property type="protein sequence ID" value="PSL35361.1"/>
    <property type="molecule type" value="Genomic_DNA"/>
</dbReference>
<sequence length="42" mass="5087">MNTYENIARYQEWHPVQTIIYYAIEDNIPSLEYLLDTVSDTY</sequence>
<proteinExistence type="predicted"/>
<comment type="caution">
    <text evidence="1">The sequence shown here is derived from an EMBL/GenBank/DDBJ whole genome shotgun (WGS) entry which is preliminary data.</text>
</comment>
<evidence type="ECO:0000313" key="1">
    <source>
        <dbReference type="EMBL" id="PSL35361.1"/>
    </source>
</evidence>
<protein>
    <submittedName>
        <fullName evidence="1">Uncharacterized protein</fullName>
    </submittedName>
</protein>
<name>A0A2P8GN22_9BACT</name>
<dbReference type="Proteomes" id="UP000240978">
    <property type="component" value="Unassembled WGS sequence"/>
</dbReference>